<evidence type="ECO:0000256" key="1">
    <source>
        <dbReference type="ARBA" id="ARBA00004474"/>
    </source>
</evidence>
<dbReference type="EMBL" id="CM008978">
    <property type="protein sequence ID" value="PNW70294.1"/>
    <property type="molecule type" value="Genomic_DNA"/>
</dbReference>
<name>A8JDD4_CHLRE</name>
<dbReference type="GO" id="GO:0009535">
    <property type="term" value="C:chloroplast thylakoid membrane"/>
    <property type="evidence" value="ECO:0000318"/>
    <property type="project" value="GO_Central"/>
</dbReference>
<dbReference type="InterPro" id="IPR039633">
    <property type="entry name" value="PAP"/>
</dbReference>
<dbReference type="PaxDb" id="3055-EDO98095"/>
<dbReference type="PANTHER" id="PTHR31906">
    <property type="entry name" value="PLASTID-LIPID-ASSOCIATED PROTEIN 4, CHLOROPLASTIC-RELATED"/>
    <property type="match status" value="1"/>
</dbReference>
<proteinExistence type="predicted"/>
<comment type="subcellular location">
    <subcellularLocation>
        <location evidence="1">Plastid</location>
    </subcellularLocation>
</comment>
<keyword evidence="2" id="KW-0934">Plastid</keyword>
<dbReference type="RefSeq" id="XP_001700406.1">
    <property type="nucleotide sequence ID" value="XM_001700354.2"/>
</dbReference>
<evidence type="ECO:0000313" key="5">
    <source>
        <dbReference type="Proteomes" id="UP000006906"/>
    </source>
</evidence>
<dbReference type="AlphaFoldDB" id="A8JDD4"/>
<dbReference type="InParanoid" id="A8JDD4"/>
<protein>
    <recommendedName>
        <fullName evidence="3">Plastid lipid-associated protein/fibrillin conserved domain-containing protein</fullName>
    </recommendedName>
</protein>
<evidence type="ECO:0000313" key="4">
    <source>
        <dbReference type="EMBL" id="PNW70294.1"/>
    </source>
</evidence>
<dbReference type="KEGG" id="cre:CHLRE_17g713800v5"/>
<dbReference type="Pfam" id="PF04755">
    <property type="entry name" value="PAP_fibrillin"/>
    <property type="match status" value="1"/>
</dbReference>
<dbReference type="HOGENOM" id="CLU_1035680_0_0_1"/>
<dbReference type="Gramene" id="PNW70294">
    <property type="protein sequence ID" value="PNW70294"/>
    <property type="gene ID" value="CHLRE_17g713800v5"/>
</dbReference>
<evidence type="ECO:0000256" key="2">
    <source>
        <dbReference type="ARBA" id="ARBA00022640"/>
    </source>
</evidence>
<dbReference type="Proteomes" id="UP000006906">
    <property type="component" value="Chromosome 17"/>
</dbReference>
<dbReference type="GeneID" id="5725957"/>
<keyword evidence="5" id="KW-1185">Reference proteome</keyword>
<evidence type="ECO:0000259" key="3">
    <source>
        <dbReference type="Pfam" id="PF04755"/>
    </source>
</evidence>
<dbReference type="InterPro" id="IPR006843">
    <property type="entry name" value="PAP/fibrillin_dom"/>
</dbReference>
<sequence length="269" mass="28302">MRHSCGRTHVASDASIGNRRLSVRAWQAGAKRATCLRPAAWLGREAPATSSARKQKLLELTSGTSYGATSDSETAQQIERLVDELSGGSGSSSGKGVAAATALDGSWRLVYTTEKSVHAIVRGLPVCFVGQRVSTVSSRVTNMIDFLRSESGEGSFGLRASAPLTVTGPNRIEYRFDGFKLLLPWRRGGAAPAAGGLSAAAGGGEGIGGKGGGSSRSAVLRREQRDEARLALPLPTPRAGGWTQGVFVDSEVRVMRNSQGDTLIFVREE</sequence>
<reference evidence="4 5" key="1">
    <citation type="journal article" date="2007" name="Science">
        <title>The Chlamydomonas genome reveals the evolution of key animal and plant functions.</title>
        <authorList>
            <person name="Merchant S.S."/>
            <person name="Prochnik S.E."/>
            <person name="Vallon O."/>
            <person name="Harris E.H."/>
            <person name="Karpowicz S.J."/>
            <person name="Witman G.B."/>
            <person name="Terry A."/>
            <person name="Salamov A."/>
            <person name="Fritz-Laylin L.K."/>
            <person name="Marechal-Drouard L."/>
            <person name="Marshall W.F."/>
            <person name="Qu L.H."/>
            <person name="Nelson D.R."/>
            <person name="Sanderfoot A.A."/>
            <person name="Spalding M.H."/>
            <person name="Kapitonov V.V."/>
            <person name="Ren Q."/>
            <person name="Ferris P."/>
            <person name="Lindquist E."/>
            <person name="Shapiro H."/>
            <person name="Lucas S.M."/>
            <person name="Grimwood J."/>
            <person name="Schmutz J."/>
            <person name="Cardol P."/>
            <person name="Cerutti H."/>
            <person name="Chanfreau G."/>
            <person name="Chen C.L."/>
            <person name="Cognat V."/>
            <person name="Croft M.T."/>
            <person name="Dent R."/>
            <person name="Dutcher S."/>
            <person name="Fernandez E."/>
            <person name="Fukuzawa H."/>
            <person name="Gonzalez-Ballester D."/>
            <person name="Gonzalez-Halphen D."/>
            <person name="Hallmann A."/>
            <person name="Hanikenne M."/>
            <person name="Hippler M."/>
            <person name="Inwood W."/>
            <person name="Jabbari K."/>
            <person name="Kalanon M."/>
            <person name="Kuras R."/>
            <person name="Lefebvre P.A."/>
            <person name="Lemaire S.D."/>
            <person name="Lobanov A.V."/>
            <person name="Lohr M."/>
            <person name="Manuell A."/>
            <person name="Meier I."/>
            <person name="Mets L."/>
            <person name="Mittag M."/>
            <person name="Mittelmeier T."/>
            <person name="Moroney J.V."/>
            <person name="Moseley J."/>
            <person name="Napoli C."/>
            <person name="Nedelcu A.M."/>
            <person name="Niyogi K."/>
            <person name="Novoselov S.V."/>
            <person name="Paulsen I.T."/>
            <person name="Pazour G."/>
            <person name="Purton S."/>
            <person name="Ral J.P."/>
            <person name="Riano-Pachon D.M."/>
            <person name="Riekhof W."/>
            <person name="Rymarquis L."/>
            <person name="Schroda M."/>
            <person name="Stern D."/>
            <person name="Umen J."/>
            <person name="Willows R."/>
            <person name="Wilson N."/>
            <person name="Zimmer S.L."/>
            <person name="Allmer J."/>
            <person name="Balk J."/>
            <person name="Bisova K."/>
            <person name="Chen C.J."/>
            <person name="Elias M."/>
            <person name="Gendler K."/>
            <person name="Hauser C."/>
            <person name="Lamb M.R."/>
            <person name="Ledford H."/>
            <person name="Long J.C."/>
            <person name="Minagawa J."/>
            <person name="Page M.D."/>
            <person name="Pan J."/>
            <person name="Pootakham W."/>
            <person name="Roje S."/>
            <person name="Rose A."/>
            <person name="Stahlberg E."/>
            <person name="Terauchi A.M."/>
            <person name="Yang P."/>
            <person name="Ball S."/>
            <person name="Bowler C."/>
            <person name="Dieckmann C.L."/>
            <person name="Gladyshev V.N."/>
            <person name="Green P."/>
            <person name="Jorgensen R."/>
            <person name="Mayfield S."/>
            <person name="Mueller-Roeber B."/>
            <person name="Rajamani S."/>
            <person name="Sayre R.T."/>
            <person name="Brokstein P."/>
            <person name="Dubchak I."/>
            <person name="Goodstein D."/>
            <person name="Hornick L."/>
            <person name="Huang Y.W."/>
            <person name="Jhaveri J."/>
            <person name="Luo Y."/>
            <person name="Martinez D."/>
            <person name="Ngau W.C."/>
            <person name="Otillar B."/>
            <person name="Poliakov A."/>
            <person name="Porter A."/>
            <person name="Szajkowski L."/>
            <person name="Werner G."/>
            <person name="Zhou K."/>
            <person name="Grigoriev I.V."/>
            <person name="Rokhsar D.S."/>
            <person name="Grossman A.R."/>
        </authorList>
    </citation>
    <scope>NUCLEOTIDE SEQUENCE [LARGE SCALE GENOMIC DNA]</scope>
    <source>
        <strain evidence="5">CC-503</strain>
    </source>
</reference>
<organism evidence="4 5">
    <name type="scientific">Chlamydomonas reinhardtii</name>
    <name type="common">Chlamydomonas smithii</name>
    <dbReference type="NCBI Taxonomy" id="3055"/>
    <lineage>
        <taxon>Eukaryota</taxon>
        <taxon>Viridiplantae</taxon>
        <taxon>Chlorophyta</taxon>
        <taxon>core chlorophytes</taxon>
        <taxon>Chlorophyceae</taxon>
        <taxon>CS clade</taxon>
        <taxon>Chlamydomonadales</taxon>
        <taxon>Chlamydomonadaceae</taxon>
        <taxon>Chlamydomonas</taxon>
    </lineage>
</organism>
<accession>A8JDD4</accession>
<dbReference type="OrthoDB" id="538321at2759"/>
<feature type="domain" description="Plastid lipid-associated protein/fibrillin conserved" evidence="3">
    <location>
        <begin position="54"/>
        <end position="265"/>
    </location>
</feature>
<gene>
    <name evidence="4" type="ORF">CHLRE_17g713800v5</name>
</gene>